<evidence type="ECO:0000313" key="4">
    <source>
        <dbReference type="Proteomes" id="UP000219897"/>
    </source>
</evidence>
<feature type="region of interest" description="Disordered" evidence="1">
    <location>
        <begin position="110"/>
        <end position="158"/>
    </location>
</feature>
<evidence type="ECO:0000256" key="2">
    <source>
        <dbReference type="SAM" id="Phobius"/>
    </source>
</evidence>
<feature type="transmembrane region" description="Helical" evidence="2">
    <location>
        <begin position="30"/>
        <end position="50"/>
    </location>
</feature>
<evidence type="ECO:0000256" key="1">
    <source>
        <dbReference type="SAM" id="MobiDB-lite"/>
    </source>
</evidence>
<gene>
    <name evidence="3" type="ORF">CN495_07860</name>
</gene>
<protein>
    <submittedName>
        <fullName evidence="3">Uncharacterized protein</fullName>
    </submittedName>
</protein>
<sequence length="222" mass="24788">MFVYITWGLVGILLFLLAKRIGAGVVGVGVFVGAVFLTIFMLDTFTVINVRNFVPVHFYDDTIEDPKGAVNKVGEKLGEAGEKSADKINNIGENANRYFEVEDSKEKGDKTWVKGDEVTDKENASKKLTGDAEEKKEKKGSAKKEEESPKEKKGTISSGSSTFVKYTEIDSLLQTRYKELPHEDTEILKSISPILRTKVEGEKIIVDNRGDRYKEGFTVHMK</sequence>
<organism evidence="3 4">
    <name type="scientific">Bacillus thuringiensis</name>
    <dbReference type="NCBI Taxonomy" id="1428"/>
    <lineage>
        <taxon>Bacteria</taxon>
        <taxon>Bacillati</taxon>
        <taxon>Bacillota</taxon>
        <taxon>Bacilli</taxon>
        <taxon>Bacillales</taxon>
        <taxon>Bacillaceae</taxon>
        <taxon>Bacillus</taxon>
        <taxon>Bacillus cereus group</taxon>
    </lineage>
</organism>
<dbReference type="EMBL" id="NTYF01000023">
    <property type="protein sequence ID" value="PER55659.1"/>
    <property type="molecule type" value="Genomic_DNA"/>
</dbReference>
<evidence type="ECO:0000313" key="3">
    <source>
        <dbReference type="EMBL" id="PER55659.1"/>
    </source>
</evidence>
<keyword evidence="2" id="KW-0812">Transmembrane</keyword>
<comment type="caution">
    <text evidence="3">The sequence shown here is derived from an EMBL/GenBank/DDBJ whole genome shotgun (WGS) entry which is preliminary data.</text>
</comment>
<accession>A0ABD6S753</accession>
<reference evidence="3 4" key="1">
    <citation type="submission" date="2017-09" db="EMBL/GenBank/DDBJ databases">
        <title>Large-scale bioinformatics analysis of Bacillus genomes uncovers conserved roles of natural products in bacterial physiology.</title>
        <authorList>
            <consortium name="Agbiome Team Llc"/>
            <person name="Bleich R.M."/>
            <person name="Kirk G.J."/>
            <person name="Santa Maria K.C."/>
            <person name="Allen S.E."/>
            <person name="Farag S."/>
            <person name="Shank E.A."/>
            <person name="Bowers A."/>
        </authorList>
    </citation>
    <scope>NUCLEOTIDE SEQUENCE [LARGE SCALE GENOMIC DNA]</scope>
    <source>
        <strain evidence="3 4">AFS005140</strain>
    </source>
</reference>
<dbReference type="RefSeq" id="WP_098317004.1">
    <property type="nucleotide sequence ID" value="NZ_NTYF01000023.1"/>
</dbReference>
<keyword evidence="2" id="KW-1133">Transmembrane helix</keyword>
<name>A0ABD6S753_BACTU</name>
<dbReference type="AlphaFoldDB" id="A0ABD6S753"/>
<dbReference type="Proteomes" id="UP000219897">
    <property type="component" value="Unassembled WGS sequence"/>
</dbReference>
<keyword evidence="2" id="KW-0472">Membrane</keyword>
<feature type="compositionally biased region" description="Basic and acidic residues" evidence="1">
    <location>
        <begin position="110"/>
        <end position="154"/>
    </location>
</feature>
<proteinExistence type="predicted"/>